<dbReference type="EMBL" id="BARU01033740">
    <property type="protein sequence ID" value="GAH70897.1"/>
    <property type="molecule type" value="Genomic_DNA"/>
</dbReference>
<sequence>MCPCAPFPAPRAGTACPVLTGVDIPQNFEFYNVLALYKHRKNAEEGYKKELEEVARAGACTQCRECEEKCPQHIIISEWMPYVHRALGEGEDPIYHLP</sequence>
<name>X1HN28_9ZZZZ</name>
<gene>
    <name evidence="2" type="ORF">S03H2_53045</name>
</gene>
<organism evidence="2">
    <name type="scientific">marine sediment metagenome</name>
    <dbReference type="NCBI Taxonomy" id="412755"/>
    <lineage>
        <taxon>unclassified sequences</taxon>
        <taxon>metagenomes</taxon>
        <taxon>ecological metagenomes</taxon>
    </lineage>
</organism>
<dbReference type="InterPro" id="IPR009051">
    <property type="entry name" value="Helical_ferredxn"/>
</dbReference>
<feature type="domain" description="4Fe-4S ferredoxin-type" evidence="1">
    <location>
        <begin position="51"/>
        <end position="80"/>
    </location>
</feature>
<dbReference type="GO" id="GO:0051536">
    <property type="term" value="F:iron-sulfur cluster binding"/>
    <property type="evidence" value="ECO:0007669"/>
    <property type="project" value="InterPro"/>
</dbReference>
<accession>X1HN28</accession>
<proteinExistence type="predicted"/>
<dbReference type="InterPro" id="IPR017896">
    <property type="entry name" value="4Fe4S_Fe-S-bd"/>
</dbReference>
<dbReference type="AlphaFoldDB" id="X1HN28"/>
<dbReference type="PROSITE" id="PS00198">
    <property type="entry name" value="4FE4S_FER_1"/>
    <property type="match status" value="1"/>
</dbReference>
<reference evidence="2" key="1">
    <citation type="journal article" date="2014" name="Front. Microbiol.">
        <title>High frequency of phylogenetically diverse reductive dehalogenase-homologous genes in deep subseafloor sedimentary metagenomes.</title>
        <authorList>
            <person name="Kawai M."/>
            <person name="Futagami T."/>
            <person name="Toyoda A."/>
            <person name="Takaki Y."/>
            <person name="Nishi S."/>
            <person name="Hori S."/>
            <person name="Arai W."/>
            <person name="Tsubouchi T."/>
            <person name="Morono Y."/>
            <person name="Uchiyama I."/>
            <person name="Ito T."/>
            <person name="Fujiyama A."/>
            <person name="Inagaki F."/>
            <person name="Takami H."/>
        </authorList>
    </citation>
    <scope>NUCLEOTIDE SEQUENCE</scope>
    <source>
        <strain evidence="2">Expedition CK06-06</strain>
    </source>
</reference>
<evidence type="ECO:0000313" key="2">
    <source>
        <dbReference type="EMBL" id="GAH70897.1"/>
    </source>
</evidence>
<dbReference type="InterPro" id="IPR017900">
    <property type="entry name" value="4Fe4S_Fe_S_CS"/>
</dbReference>
<dbReference type="Gene3D" id="1.10.1060.10">
    <property type="entry name" value="Alpha-helical ferredoxin"/>
    <property type="match status" value="1"/>
</dbReference>
<dbReference type="SUPFAM" id="SSF46548">
    <property type="entry name" value="alpha-helical ferredoxin"/>
    <property type="match status" value="1"/>
</dbReference>
<protein>
    <recommendedName>
        <fullName evidence="1">4Fe-4S ferredoxin-type domain-containing protein</fullName>
    </recommendedName>
</protein>
<evidence type="ECO:0000259" key="1">
    <source>
        <dbReference type="PROSITE" id="PS51379"/>
    </source>
</evidence>
<comment type="caution">
    <text evidence="2">The sequence shown here is derived from an EMBL/GenBank/DDBJ whole genome shotgun (WGS) entry which is preliminary data.</text>
</comment>
<dbReference type="PROSITE" id="PS51379">
    <property type="entry name" value="4FE4S_FER_2"/>
    <property type="match status" value="1"/>
</dbReference>